<evidence type="ECO:0000313" key="2">
    <source>
        <dbReference type="Proteomes" id="UP000307943"/>
    </source>
</evidence>
<name>A0A5C4TC50_9BACL</name>
<dbReference type="PANTHER" id="PTHR43649">
    <property type="entry name" value="ARABINOSE-BINDING PROTEIN-RELATED"/>
    <property type="match status" value="1"/>
</dbReference>
<protein>
    <submittedName>
        <fullName evidence="1">Extracellular solute-binding protein</fullName>
    </submittedName>
</protein>
<dbReference type="RefSeq" id="WP_139602367.1">
    <property type="nucleotide sequence ID" value="NZ_VDCQ01000013.1"/>
</dbReference>
<gene>
    <name evidence="1" type="ORF">FE784_11575</name>
</gene>
<reference evidence="1 2" key="1">
    <citation type="submission" date="2019-05" db="EMBL/GenBank/DDBJ databases">
        <title>We sequenced the genome of Paenibacillus hemerocallicola KCTC 33185 for further insight into its adaptation and study the phylogeny of Paenibacillus.</title>
        <authorList>
            <person name="Narsing Rao M.P."/>
        </authorList>
    </citation>
    <scope>NUCLEOTIDE SEQUENCE [LARGE SCALE GENOMIC DNA]</scope>
    <source>
        <strain evidence="1 2">KCTC 33185</strain>
    </source>
</reference>
<proteinExistence type="predicted"/>
<dbReference type="Pfam" id="PF01547">
    <property type="entry name" value="SBP_bac_1"/>
    <property type="match status" value="1"/>
</dbReference>
<evidence type="ECO:0000313" key="1">
    <source>
        <dbReference type="EMBL" id="TNJ66057.1"/>
    </source>
</evidence>
<dbReference type="Proteomes" id="UP000307943">
    <property type="component" value="Unassembled WGS sequence"/>
</dbReference>
<dbReference type="InterPro" id="IPR006059">
    <property type="entry name" value="SBP"/>
</dbReference>
<dbReference type="PROSITE" id="PS51257">
    <property type="entry name" value="PROKAR_LIPOPROTEIN"/>
    <property type="match status" value="1"/>
</dbReference>
<dbReference type="Gene3D" id="3.40.190.10">
    <property type="entry name" value="Periplasmic binding protein-like II"/>
    <property type="match status" value="3"/>
</dbReference>
<keyword evidence="2" id="KW-1185">Reference proteome</keyword>
<sequence>MKLAAVLAALLGLTGILLAGCLGSVPESRNEEKPDDGRVTITWLGKNLLPGTSMGPGTPAQKLLEGRFGVKIEPLLIESPGWKDRITAMFASGQIPDIIWVNNIQELAAYANQGILAEVPQEMLRQFAPNYYSDVMSIDPKVMYLSQYKGVNYAMVRIDPIATSKRMSGVRQSWYDRVGMTAEPETIEDYESMFIRFRDNDPDGNGKKDTYAFSLAWREGSGNFGGAANDLTSQFFYAYGTMPSMRFIKNGKVVDGSVQPELKDGLRLLRRWYDMGLIDPEFLVDDSGDLQSKFIDGRIGFYGRTIWWLNPNGITTNALKAKMPSDGVKLLKPPAGPGGLRGIVQDNPAGSGMIAFGKQLQQDSRKLQTILSMLDAAGSDPGLTYQLGRVGVEGIHWNYDTAGALRPILPYDKPENLAKEGKTEFFAPYLSRAYQFAVLPKGVNKLLAEFGVGPFDPIYKYPLPSSIQLQSKVWDTVDEWIAYFIIGKKDIDRDWDAYVAAWRAAGGDVLEKEADEVYQSMFSK</sequence>
<dbReference type="OrthoDB" id="2649544at2"/>
<dbReference type="AlphaFoldDB" id="A0A5C4TC50"/>
<organism evidence="1 2">
    <name type="scientific">Paenibacillus hemerocallicola</name>
    <dbReference type="NCBI Taxonomy" id="1172614"/>
    <lineage>
        <taxon>Bacteria</taxon>
        <taxon>Bacillati</taxon>
        <taxon>Bacillota</taxon>
        <taxon>Bacilli</taxon>
        <taxon>Bacillales</taxon>
        <taxon>Paenibacillaceae</taxon>
        <taxon>Paenibacillus</taxon>
    </lineage>
</organism>
<comment type="caution">
    <text evidence="1">The sequence shown here is derived from an EMBL/GenBank/DDBJ whole genome shotgun (WGS) entry which is preliminary data.</text>
</comment>
<dbReference type="InterPro" id="IPR050490">
    <property type="entry name" value="Bact_solute-bd_prot1"/>
</dbReference>
<dbReference type="SUPFAM" id="SSF53850">
    <property type="entry name" value="Periplasmic binding protein-like II"/>
    <property type="match status" value="1"/>
</dbReference>
<accession>A0A5C4TC50</accession>
<dbReference type="PANTHER" id="PTHR43649:SF12">
    <property type="entry name" value="DIACETYLCHITOBIOSE BINDING PROTEIN DASA"/>
    <property type="match status" value="1"/>
</dbReference>
<dbReference type="EMBL" id="VDCQ01000013">
    <property type="protein sequence ID" value="TNJ66057.1"/>
    <property type="molecule type" value="Genomic_DNA"/>
</dbReference>